<sequence length="167" mass="18086">MFELFRGGALILAVLATGIMAGIFMLYSHTVMPGLGRTDDKTFVAGFQAMDRAILNPLFLSTFVGALVFTGLAAALSFGSASRSMLPWLVVAFLLYLAIVIITGRINVPLNDALKAAGDPNTIDVTAAREHFNEALWIRWNHVRSVACFLAFACLTWATVLYGRITA</sequence>
<protein>
    <submittedName>
        <fullName evidence="2">Membrane protein</fullName>
    </submittedName>
</protein>
<comment type="caution">
    <text evidence="2">The sequence shown here is derived from an EMBL/GenBank/DDBJ whole genome shotgun (WGS) entry which is preliminary data.</text>
</comment>
<gene>
    <name evidence="2" type="ORF">Rhe02_67720</name>
</gene>
<evidence type="ECO:0000256" key="1">
    <source>
        <dbReference type="SAM" id="Phobius"/>
    </source>
</evidence>
<dbReference type="RefSeq" id="WP_203912456.1">
    <property type="nucleotide sequence ID" value="NZ_BONY01000054.1"/>
</dbReference>
<dbReference type="Pfam" id="PF08592">
    <property type="entry name" value="Anthrone_oxy"/>
    <property type="match status" value="1"/>
</dbReference>
<keyword evidence="3" id="KW-1185">Reference proteome</keyword>
<dbReference type="AlphaFoldDB" id="A0A8J3QFJ8"/>
<reference evidence="2" key="1">
    <citation type="submission" date="2021-01" db="EMBL/GenBank/DDBJ databases">
        <title>Whole genome shotgun sequence of Rhizocola hellebori NBRC 109834.</title>
        <authorList>
            <person name="Komaki H."/>
            <person name="Tamura T."/>
        </authorList>
    </citation>
    <scope>NUCLEOTIDE SEQUENCE</scope>
    <source>
        <strain evidence="2">NBRC 109834</strain>
    </source>
</reference>
<name>A0A8J3QFJ8_9ACTN</name>
<feature type="transmembrane region" description="Helical" evidence="1">
    <location>
        <begin position="85"/>
        <end position="106"/>
    </location>
</feature>
<proteinExistence type="predicted"/>
<evidence type="ECO:0000313" key="3">
    <source>
        <dbReference type="Proteomes" id="UP000612899"/>
    </source>
</evidence>
<keyword evidence="1" id="KW-1133">Transmembrane helix</keyword>
<keyword evidence="1" id="KW-0472">Membrane</keyword>
<dbReference type="Proteomes" id="UP000612899">
    <property type="component" value="Unassembled WGS sequence"/>
</dbReference>
<keyword evidence="1" id="KW-0812">Transmembrane</keyword>
<feature type="transmembrane region" description="Helical" evidence="1">
    <location>
        <begin position="7"/>
        <end position="27"/>
    </location>
</feature>
<feature type="transmembrane region" description="Helical" evidence="1">
    <location>
        <begin position="143"/>
        <end position="163"/>
    </location>
</feature>
<accession>A0A8J3QFJ8</accession>
<organism evidence="2 3">
    <name type="scientific">Rhizocola hellebori</name>
    <dbReference type="NCBI Taxonomy" id="1392758"/>
    <lineage>
        <taxon>Bacteria</taxon>
        <taxon>Bacillati</taxon>
        <taxon>Actinomycetota</taxon>
        <taxon>Actinomycetes</taxon>
        <taxon>Micromonosporales</taxon>
        <taxon>Micromonosporaceae</taxon>
        <taxon>Rhizocola</taxon>
    </lineage>
</organism>
<feature type="transmembrane region" description="Helical" evidence="1">
    <location>
        <begin position="58"/>
        <end position="78"/>
    </location>
</feature>
<evidence type="ECO:0000313" key="2">
    <source>
        <dbReference type="EMBL" id="GIH08705.1"/>
    </source>
</evidence>
<dbReference type="InterPro" id="IPR013901">
    <property type="entry name" value="Anthrone_oxy"/>
</dbReference>
<dbReference type="EMBL" id="BONY01000054">
    <property type="protein sequence ID" value="GIH08705.1"/>
    <property type="molecule type" value="Genomic_DNA"/>
</dbReference>